<sequence length="376" mass="41894">MNVLFCFIALNFLFYSNVASLPVIGVTYNAPPHPSQSADRIASAISALRLHSVRLPNPDPKLIRSFSFSNTSLLLSIPNILLPPLAANRSLALRWLYGHLLPFYPRSKISLISVGNDAVTHLSQFLVPAIRNVHLALRDLGIKKVSVSTTFSFPTLVTTPFPPSSATFCEPLDELVITPLLQFLEETNSSFLVNLYPYDLYRINSQIPLVFALFQDHPFNFRDDWVTGVRYRNLFDMMLDAVITSLAVAGHENIPVIVTETGWPSSGEVDATPVLAEMYIKGLISHLKSGLGTPLRKEGAQEVYIYELVDKEEEEEKQHGVPKWGILHANMSTKYKIDFSSSSKIGASIEILVGIWLALIGLLFHQLSSFLLENKL</sequence>
<organism evidence="11 12">
    <name type="scientific">Erythroxylum novogranatense</name>
    <dbReference type="NCBI Taxonomy" id="1862640"/>
    <lineage>
        <taxon>Eukaryota</taxon>
        <taxon>Viridiplantae</taxon>
        <taxon>Streptophyta</taxon>
        <taxon>Embryophyta</taxon>
        <taxon>Tracheophyta</taxon>
        <taxon>Spermatophyta</taxon>
        <taxon>Magnoliopsida</taxon>
        <taxon>eudicotyledons</taxon>
        <taxon>Gunneridae</taxon>
        <taxon>Pentapetalae</taxon>
        <taxon>rosids</taxon>
        <taxon>fabids</taxon>
        <taxon>Malpighiales</taxon>
        <taxon>Erythroxylaceae</taxon>
        <taxon>Erythroxylum</taxon>
    </lineage>
</organism>
<evidence type="ECO:0000256" key="10">
    <source>
        <dbReference type="SAM" id="SignalP"/>
    </source>
</evidence>
<accession>A0AAV8TBA3</accession>
<evidence type="ECO:0000313" key="11">
    <source>
        <dbReference type="EMBL" id="KAJ8764137.1"/>
    </source>
</evidence>
<dbReference type="PROSITE" id="PS00587">
    <property type="entry name" value="GLYCOSYL_HYDROL_F17"/>
    <property type="match status" value="1"/>
</dbReference>
<dbReference type="Pfam" id="PF00332">
    <property type="entry name" value="Glyco_hydro_17"/>
    <property type="match status" value="1"/>
</dbReference>
<dbReference type="InterPro" id="IPR000490">
    <property type="entry name" value="Glyco_hydro_17"/>
</dbReference>
<dbReference type="GO" id="GO:0042973">
    <property type="term" value="F:glucan endo-1,3-beta-D-glucosidase activity"/>
    <property type="evidence" value="ECO:0007669"/>
    <property type="project" value="UniProtKB-EC"/>
</dbReference>
<evidence type="ECO:0000256" key="3">
    <source>
        <dbReference type="ARBA" id="ARBA00012780"/>
    </source>
</evidence>
<feature type="signal peptide" evidence="10">
    <location>
        <begin position="1"/>
        <end position="20"/>
    </location>
</feature>
<dbReference type="PANTHER" id="PTHR32227">
    <property type="entry name" value="GLUCAN ENDO-1,3-BETA-GLUCOSIDASE BG1-RELATED-RELATED"/>
    <property type="match status" value="1"/>
</dbReference>
<keyword evidence="10" id="KW-0732">Signal</keyword>
<evidence type="ECO:0000256" key="6">
    <source>
        <dbReference type="ARBA" id="ARBA00033335"/>
    </source>
</evidence>
<evidence type="ECO:0000256" key="1">
    <source>
        <dbReference type="ARBA" id="ARBA00000382"/>
    </source>
</evidence>
<evidence type="ECO:0000256" key="2">
    <source>
        <dbReference type="ARBA" id="ARBA00008773"/>
    </source>
</evidence>
<feature type="chain" id="PRO_5043608635" description="glucan endo-1,3-beta-D-glucosidase" evidence="10">
    <location>
        <begin position="21"/>
        <end position="376"/>
    </location>
</feature>
<comment type="similarity">
    <text evidence="2 8">Belongs to the glycosyl hydrolase 17 family.</text>
</comment>
<evidence type="ECO:0000256" key="5">
    <source>
        <dbReference type="ARBA" id="ARBA00023295"/>
    </source>
</evidence>
<protein>
    <recommendedName>
        <fullName evidence="3">glucan endo-1,3-beta-D-glucosidase</fullName>
        <ecNumber evidence="3">3.2.1.39</ecNumber>
    </recommendedName>
    <alternativeName>
        <fullName evidence="6">(1-&gt;3)-beta-glucan endohydrolase</fullName>
    </alternativeName>
    <alternativeName>
        <fullName evidence="7">Beta-1,3-endoglucanase</fullName>
    </alternativeName>
</protein>
<dbReference type="InterPro" id="IPR044965">
    <property type="entry name" value="Glyco_hydro_17_plant"/>
</dbReference>
<dbReference type="GO" id="GO:0005975">
    <property type="term" value="P:carbohydrate metabolic process"/>
    <property type="evidence" value="ECO:0007669"/>
    <property type="project" value="InterPro"/>
</dbReference>
<dbReference type="EMBL" id="JAIWQS010000005">
    <property type="protein sequence ID" value="KAJ8764137.1"/>
    <property type="molecule type" value="Genomic_DNA"/>
</dbReference>
<keyword evidence="4 9" id="KW-0378">Hydrolase</keyword>
<dbReference type="AlphaFoldDB" id="A0AAV8TBA3"/>
<dbReference type="EC" id="3.2.1.39" evidence="3"/>
<keyword evidence="5 9" id="KW-0326">Glycosidase</keyword>
<proteinExistence type="inferred from homology"/>
<evidence type="ECO:0000256" key="7">
    <source>
        <dbReference type="ARBA" id="ARBA00033417"/>
    </source>
</evidence>
<evidence type="ECO:0000256" key="8">
    <source>
        <dbReference type="RuleBase" id="RU004335"/>
    </source>
</evidence>
<reference evidence="11 12" key="1">
    <citation type="submission" date="2021-09" db="EMBL/GenBank/DDBJ databases">
        <title>Genomic insights and catalytic innovation underlie evolution of tropane alkaloids biosynthesis.</title>
        <authorList>
            <person name="Wang Y.-J."/>
            <person name="Tian T."/>
            <person name="Huang J.-P."/>
            <person name="Huang S.-X."/>
        </authorList>
    </citation>
    <scope>NUCLEOTIDE SEQUENCE [LARGE SCALE GENOMIC DNA]</scope>
    <source>
        <strain evidence="11">KIB-2018</strain>
        <tissue evidence="11">Leaf</tissue>
    </source>
</reference>
<evidence type="ECO:0000313" key="12">
    <source>
        <dbReference type="Proteomes" id="UP001159364"/>
    </source>
</evidence>
<dbReference type="InterPro" id="IPR017853">
    <property type="entry name" value="GH"/>
</dbReference>
<dbReference type="SUPFAM" id="SSF51445">
    <property type="entry name" value="(Trans)glycosidases"/>
    <property type="match status" value="1"/>
</dbReference>
<dbReference type="Gene3D" id="3.20.20.80">
    <property type="entry name" value="Glycosidases"/>
    <property type="match status" value="1"/>
</dbReference>
<evidence type="ECO:0000256" key="4">
    <source>
        <dbReference type="ARBA" id="ARBA00022801"/>
    </source>
</evidence>
<gene>
    <name evidence="11" type="ORF">K2173_005047</name>
</gene>
<dbReference type="Proteomes" id="UP001159364">
    <property type="component" value="Linkage Group LG05"/>
</dbReference>
<evidence type="ECO:0000256" key="9">
    <source>
        <dbReference type="RuleBase" id="RU004336"/>
    </source>
</evidence>
<keyword evidence="12" id="KW-1185">Reference proteome</keyword>
<comment type="catalytic activity">
    <reaction evidence="1">
        <text>Hydrolysis of (1-&gt;3)-beta-D-glucosidic linkages in (1-&gt;3)-beta-D-glucans.</text>
        <dbReference type="EC" id="3.2.1.39"/>
    </reaction>
</comment>
<comment type="caution">
    <text evidence="11">The sequence shown here is derived from an EMBL/GenBank/DDBJ whole genome shotgun (WGS) entry which is preliminary data.</text>
</comment>
<name>A0AAV8TBA3_9ROSI</name>